<evidence type="ECO:0000259" key="2">
    <source>
        <dbReference type="Pfam" id="PF12158"/>
    </source>
</evidence>
<protein>
    <submittedName>
        <fullName evidence="3">DUF3592 domain-containing protein</fullName>
    </submittedName>
</protein>
<accession>A0A9X3NNA6</accession>
<organism evidence="3 4">
    <name type="scientific">Streptomonospora mangrovi</name>
    <dbReference type="NCBI Taxonomy" id="2883123"/>
    <lineage>
        <taxon>Bacteria</taxon>
        <taxon>Bacillati</taxon>
        <taxon>Actinomycetota</taxon>
        <taxon>Actinomycetes</taxon>
        <taxon>Streptosporangiales</taxon>
        <taxon>Nocardiopsidaceae</taxon>
        <taxon>Streptomonospora</taxon>
    </lineage>
</organism>
<evidence type="ECO:0000313" key="3">
    <source>
        <dbReference type="EMBL" id="MDA0563690.1"/>
    </source>
</evidence>
<keyword evidence="4" id="KW-1185">Reference proteome</keyword>
<reference evidence="3" key="1">
    <citation type="submission" date="2021-10" db="EMBL/GenBank/DDBJ databases">
        <title>Streptomonospora sp. nov., isolated from mangrove soil.</title>
        <authorList>
            <person name="Chen X."/>
            <person name="Ge X."/>
            <person name="Liu W."/>
        </authorList>
    </citation>
    <scope>NUCLEOTIDE SEQUENCE</scope>
    <source>
        <strain evidence="3">S1-112</strain>
    </source>
</reference>
<name>A0A9X3NNA6_9ACTN</name>
<gene>
    <name evidence="3" type="ORF">LG943_04990</name>
</gene>
<dbReference type="Pfam" id="PF12158">
    <property type="entry name" value="DUF3592"/>
    <property type="match status" value="1"/>
</dbReference>
<keyword evidence="1" id="KW-0812">Transmembrane</keyword>
<feature type="transmembrane region" description="Helical" evidence="1">
    <location>
        <begin position="132"/>
        <end position="154"/>
    </location>
</feature>
<keyword evidence="1" id="KW-0472">Membrane</keyword>
<dbReference type="Proteomes" id="UP001140076">
    <property type="component" value="Unassembled WGS sequence"/>
</dbReference>
<comment type="caution">
    <text evidence="3">The sequence shown here is derived from an EMBL/GenBank/DDBJ whole genome shotgun (WGS) entry which is preliminary data.</text>
</comment>
<feature type="domain" description="DUF3592" evidence="2">
    <location>
        <begin position="59"/>
        <end position="126"/>
    </location>
</feature>
<proteinExistence type="predicted"/>
<dbReference type="InterPro" id="IPR021994">
    <property type="entry name" value="DUF3592"/>
</dbReference>
<dbReference type="AlphaFoldDB" id="A0A9X3NNA6"/>
<sequence length="158" mass="16819">MAAALLADPLEAPVFHAVSAWLSDAFPYLLLLGSGTAFTWVGGAMLRRILWLRSKGVRVPGAVVERAVDQDPGEAPTYAAVFHFTTREGRMMRVRQSVSSSSNRLRVGQRVTVAYDPRDPARADIVEAGSQLTGAVLFTVAGVASVVGGAVLVVRDLL</sequence>
<dbReference type="RefSeq" id="WP_270070964.1">
    <property type="nucleotide sequence ID" value="NZ_JAJAQC010000005.1"/>
</dbReference>
<evidence type="ECO:0000256" key="1">
    <source>
        <dbReference type="SAM" id="Phobius"/>
    </source>
</evidence>
<feature type="transmembrane region" description="Helical" evidence="1">
    <location>
        <begin position="25"/>
        <end position="46"/>
    </location>
</feature>
<dbReference type="EMBL" id="JAJAQC010000005">
    <property type="protein sequence ID" value="MDA0563690.1"/>
    <property type="molecule type" value="Genomic_DNA"/>
</dbReference>
<keyword evidence="1" id="KW-1133">Transmembrane helix</keyword>
<evidence type="ECO:0000313" key="4">
    <source>
        <dbReference type="Proteomes" id="UP001140076"/>
    </source>
</evidence>